<keyword evidence="2" id="KW-1185">Reference proteome</keyword>
<dbReference type="AlphaFoldDB" id="A0A2S7U831"/>
<evidence type="ECO:0000313" key="1">
    <source>
        <dbReference type="EMBL" id="PQJ31099.1"/>
    </source>
</evidence>
<organism evidence="1 2">
    <name type="scientific">Nonlabens arenilitoris</name>
    <dbReference type="NCBI Taxonomy" id="1217969"/>
    <lineage>
        <taxon>Bacteria</taxon>
        <taxon>Pseudomonadati</taxon>
        <taxon>Bacteroidota</taxon>
        <taxon>Flavobacteriia</taxon>
        <taxon>Flavobacteriales</taxon>
        <taxon>Flavobacteriaceae</taxon>
        <taxon>Nonlabens</taxon>
    </lineage>
</organism>
<reference evidence="1 2" key="1">
    <citation type="submission" date="2017-01" db="EMBL/GenBank/DDBJ databases">
        <title>Trade-off between light-utilization and light-protection in marine flavobacteria.</title>
        <authorList>
            <person name="Kumagai Y."/>
            <person name="Yoshizawa S."/>
            <person name="Kogure K."/>
            <person name="Iwasaki W."/>
        </authorList>
    </citation>
    <scope>NUCLEOTIDE SEQUENCE [LARGE SCALE GENOMIC DNA]</scope>
    <source>
        <strain evidence="1 2">KCTC 32109</strain>
    </source>
</reference>
<name>A0A2S7U831_9FLAO</name>
<protein>
    <submittedName>
        <fullName evidence="1">Uncharacterized protein</fullName>
    </submittedName>
</protein>
<dbReference type="Proteomes" id="UP000239747">
    <property type="component" value="Unassembled WGS sequence"/>
</dbReference>
<dbReference type="OrthoDB" id="1275311at2"/>
<evidence type="ECO:0000313" key="2">
    <source>
        <dbReference type="Proteomes" id="UP000239747"/>
    </source>
</evidence>
<accession>A0A2S7U831</accession>
<gene>
    <name evidence="1" type="ORF">BST92_03790</name>
</gene>
<proteinExistence type="predicted"/>
<dbReference type="RefSeq" id="WP_105070250.1">
    <property type="nucleotide sequence ID" value="NZ_MTPW01000001.1"/>
</dbReference>
<comment type="caution">
    <text evidence="1">The sequence shown here is derived from an EMBL/GenBank/DDBJ whole genome shotgun (WGS) entry which is preliminary data.</text>
</comment>
<sequence length="279" mass="32604">MENKKNGYDLSRNWFNWCYENPEKIKPIHTAIYFYAVEICNRSGWKEKFGFPSQMVMESIGIKNWKTYIKALNDLIEFKFINMIEKSKNQHTSCIISLESATVKTTEALNKALSKQNQEHVPKQVQCTVSINKPITKKKEPRDKDLSPFDLISKEKASELKTWEKNNCENVHDYDDLIEAFNNTTGMEILSQKDKLEFNADMLILRFKNYANAWIRNQKGGKVVKLENTYDPDYVYFTTNTNSTEQKISATKFEAYRANEEKGGRVFTIIYPQKSRHAN</sequence>
<dbReference type="EMBL" id="MTPW01000001">
    <property type="protein sequence ID" value="PQJ31099.1"/>
    <property type="molecule type" value="Genomic_DNA"/>
</dbReference>